<comment type="caution">
    <text evidence="2">The sequence shown here is derived from an EMBL/GenBank/DDBJ whole genome shotgun (WGS) entry which is preliminary data.</text>
</comment>
<evidence type="ECO:0000256" key="1">
    <source>
        <dbReference type="SAM" id="MobiDB-lite"/>
    </source>
</evidence>
<evidence type="ECO:0008006" key="4">
    <source>
        <dbReference type="Google" id="ProtNLM"/>
    </source>
</evidence>
<dbReference type="InterPro" id="IPR014942">
    <property type="entry name" value="AbiEii"/>
</dbReference>
<protein>
    <recommendedName>
        <fullName evidence="4">Nucleotidyl transferase AbiEii/AbiGii toxin family protein</fullName>
    </recommendedName>
</protein>
<evidence type="ECO:0000313" key="3">
    <source>
        <dbReference type="Proteomes" id="UP000291144"/>
    </source>
</evidence>
<dbReference type="Pfam" id="PF08843">
    <property type="entry name" value="AbiEii"/>
    <property type="match status" value="1"/>
</dbReference>
<gene>
    <name evidence="2" type="ORF">E0H73_42965</name>
</gene>
<dbReference type="AlphaFoldDB" id="A0A4R0JZZ4"/>
<feature type="compositionally biased region" description="Basic and acidic residues" evidence="1">
    <location>
        <begin position="1"/>
        <end position="10"/>
    </location>
</feature>
<dbReference type="OrthoDB" id="4084402at2"/>
<dbReference type="EMBL" id="SJKB01000029">
    <property type="protein sequence ID" value="TCC48045.1"/>
    <property type="molecule type" value="Genomic_DNA"/>
</dbReference>
<keyword evidence="3" id="KW-1185">Reference proteome</keyword>
<sequence>MQRILTEHEMPQAGRTGKSTMAEPLTQLEANRLRQSLGTKLASEAKSRGVAADPIRKQYIFTIFLSRIFQDSDAPWVLLGGNALLIRTGGGRFTLDVDLARETPWTSTDDALSELRQLSSRPHHGDPFEFELYSMTIQREADPYGYGTETAKVKARALLGGREFESFSIDLTTRRHLDAPVDHVPLKPIIDHETLKDLPSIPTIPIEHHLADKICALYERHGRDGHEASTRYRDLADIVRIVAAIPFDAARLTTVLGREAARRQLTLPNKVHAPSEDWVVGFPRSAAGFAEYPREYWDLNAAVTFCSTCLDEILNAERTTGTWDPARLSWQ</sequence>
<accession>A0A4R0JZZ4</accession>
<dbReference type="Proteomes" id="UP000291144">
    <property type="component" value="Unassembled WGS sequence"/>
</dbReference>
<organism evidence="2 3">
    <name type="scientific">Kribbella pittospori</name>
    <dbReference type="NCBI Taxonomy" id="722689"/>
    <lineage>
        <taxon>Bacteria</taxon>
        <taxon>Bacillati</taxon>
        <taxon>Actinomycetota</taxon>
        <taxon>Actinomycetes</taxon>
        <taxon>Propionibacteriales</taxon>
        <taxon>Kribbellaceae</taxon>
        <taxon>Kribbella</taxon>
    </lineage>
</organism>
<evidence type="ECO:0000313" key="2">
    <source>
        <dbReference type="EMBL" id="TCC48045.1"/>
    </source>
</evidence>
<reference evidence="2 3" key="1">
    <citation type="submission" date="2019-02" db="EMBL/GenBank/DDBJ databases">
        <title>Kribbella capetownensis sp. nov. and Kribbella speibonae sp. nov., isolated from soil.</title>
        <authorList>
            <person name="Curtis S.M."/>
            <person name="Norton I."/>
            <person name="Everest G.J."/>
            <person name="Meyers P.R."/>
        </authorList>
    </citation>
    <scope>NUCLEOTIDE SEQUENCE [LARGE SCALE GENOMIC DNA]</scope>
    <source>
        <strain evidence="2 3">NRRL B-24813</strain>
    </source>
</reference>
<name>A0A4R0JZZ4_9ACTN</name>
<proteinExistence type="predicted"/>
<feature type="region of interest" description="Disordered" evidence="1">
    <location>
        <begin position="1"/>
        <end position="22"/>
    </location>
</feature>